<dbReference type="EMBL" id="SNRY01008391">
    <property type="protein sequence ID" value="KAA6308628.1"/>
    <property type="molecule type" value="Genomic_DNA"/>
</dbReference>
<name>A0A5J4PID4_9ZZZZ</name>
<comment type="caution">
    <text evidence="1">The sequence shown here is derived from an EMBL/GenBank/DDBJ whole genome shotgun (WGS) entry which is preliminary data.</text>
</comment>
<proteinExistence type="predicted"/>
<keyword evidence="1" id="KW-0808">Transferase</keyword>
<feature type="non-terminal residue" evidence="1">
    <location>
        <position position="42"/>
    </location>
</feature>
<evidence type="ECO:0000313" key="1">
    <source>
        <dbReference type="EMBL" id="KAA6308628.1"/>
    </source>
</evidence>
<sequence>MNSVQYLPYRIQDVVSYINWIYFFHAWGFEPRFATIADIHDC</sequence>
<dbReference type="AlphaFoldDB" id="A0A5J4PID4"/>
<protein>
    <submittedName>
        <fullName evidence="1">Methionine synthase</fullName>
        <ecNumber evidence="1">2.1.1.13</ecNumber>
    </submittedName>
</protein>
<dbReference type="GO" id="GO:0032259">
    <property type="term" value="P:methylation"/>
    <property type="evidence" value="ECO:0007669"/>
    <property type="project" value="UniProtKB-KW"/>
</dbReference>
<dbReference type="EC" id="2.1.1.13" evidence="1"/>
<keyword evidence="1" id="KW-0489">Methyltransferase</keyword>
<organism evidence="1">
    <name type="scientific">termite gut metagenome</name>
    <dbReference type="NCBI Taxonomy" id="433724"/>
    <lineage>
        <taxon>unclassified sequences</taxon>
        <taxon>metagenomes</taxon>
        <taxon>organismal metagenomes</taxon>
    </lineage>
</organism>
<dbReference type="GO" id="GO:0008705">
    <property type="term" value="F:methionine synthase activity"/>
    <property type="evidence" value="ECO:0007669"/>
    <property type="project" value="UniProtKB-EC"/>
</dbReference>
<gene>
    <name evidence="1" type="ORF">EZS27_039742</name>
</gene>
<accession>A0A5J4PID4</accession>
<reference evidence="1" key="1">
    <citation type="submission" date="2019-03" db="EMBL/GenBank/DDBJ databases">
        <title>Single cell metagenomics reveals metabolic interactions within the superorganism composed of flagellate Streblomastix strix and complex community of Bacteroidetes bacteria on its surface.</title>
        <authorList>
            <person name="Treitli S.C."/>
            <person name="Kolisko M."/>
            <person name="Husnik F."/>
            <person name="Keeling P."/>
            <person name="Hampl V."/>
        </authorList>
    </citation>
    <scope>NUCLEOTIDE SEQUENCE</scope>
    <source>
        <strain evidence="1">STM</strain>
    </source>
</reference>
<dbReference type="SUPFAM" id="SSF56507">
    <property type="entry name" value="Methionine synthase activation domain-like"/>
    <property type="match status" value="1"/>
</dbReference>
<dbReference type="InterPro" id="IPR037010">
    <property type="entry name" value="VitB12-dep_Met_synth_activ_sf"/>
</dbReference>
<dbReference type="Gene3D" id="1.10.288.10">
    <property type="entry name" value="Cobalamin-dependent Methionine Synthase, domain 2"/>
    <property type="match status" value="1"/>
</dbReference>